<name>A0AAD2PXY9_9STRA</name>
<comment type="similarity">
    <text evidence="2">Belongs to the TRM6/GCD10 family.</text>
</comment>
<dbReference type="GO" id="GO:0030488">
    <property type="term" value="P:tRNA methylation"/>
    <property type="evidence" value="ECO:0007669"/>
    <property type="project" value="InterPro"/>
</dbReference>
<dbReference type="GO" id="GO:0031515">
    <property type="term" value="C:tRNA (m1A) methyltransferase complex"/>
    <property type="evidence" value="ECO:0007669"/>
    <property type="project" value="InterPro"/>
</dbReference>
<dbReference type="InterPro" id="IPR029063">
    <property type="entry name" value="SAM-dependent_MTases_sf"/>
</dbReference>
<keyword evidence="5" id="KW-0539">Nucleus</keyword>
<evidence type="ECO:0000256" key="5">
    <source>
        <dbReference type="ARBA" id="ARBA00023242"/>
    </source>
</evidence>
<dbReference type="EMBL" id="CAKOGP040002424">
    <property type="protein sequence ID" value="CAJ1969096.1"/>
    <property type="molecule type" value="Genomic_DNA"/>
</dbReference>
<proteinExistence type="inferred from homology"/>
<gene>
    <name evidence="8" type="ORF">CYCCA115_LOCUS23535</name>
</gene>
<comment type="subcellular location">
    <subcellularLocation>
        <location evidence="1">Nucleus</location>
    </subcellularLocation>
</comment>
<evidence type="ECO:0000256" key="4">
    <source>
        <dbReference type="ARBA" id="ARBA00022694"/>
    </source>
</evidence>
<feature type="compositionally biased region" description="Basic and acidic residues" evidence="7">
    <location>
        <begin position="515"/>
        <end position="535"/>
    </location>
</feature>
<sequence>MSESNDVVMTTSQTSESDPLMILPSNVVQEGDHVILVFGDGRQLFAQCLKKLRGKAPPVKINKRTYPTFNLVGLPYGTVVEVGSSKLHPLPEGEDVIPKYPDTNKKGDDSNEGNLEDAEATAADNTFPSIEQANDNRDLVDNNTSQQLQQRQVEKMRRTGMEGATIVDTLIENSASFQNKTEFSKAKYVARKQLKYQQRCRIVRCTPSSLCEAMFLKEPRKMLNLREDTLGQILSYSNVCAGSHVLVMDNCMGIVTGALAQRMGGYGKVFSIYPGQQPPYVDMIARFNLNFAENSSIKWVHVEDVFGTPQGETPTSAETEVDEEKADRELLEWPCPLQDHTRAHLEKMESEKEKRDFLARRCARFTRKLTRGTPGEAKEMLNARKCDSVVIATKHDPTQSLIELLPYLAPSSPFVVFCEYIEPLAECFRELQEQRLAINLRLSDTWMREYQVLPGRTHPSMNMSQSGGFVLTGIKLCPVTGINDLDEEIMKEIKEKMGGRRGKKSSNKKKGGKRGRNDAGGDGERGQKSRRVEGK</sequence>
<dbReference type="Pfam" id="PF04189">
    <property type="entry name" value="Gcd10p"/>
    <property type="match status" value="1"/>
</dbReference>
<organism evidence="8 9">
    <name type="scientific">Cylindrotheca closterium</name>
    <dbReference type="NCBI Taxonomy" id="2856"/>
    <lineage>
        <taxon>Eukaryota</taxon>
        <taxon>Sar</taxon>
        <taxon>Stramenopiles</taxon>
        <taxon>Ochrophyta</taxon>
        <taxon>Bacillariophyta</taxon>
        <taxon>Bacillariophyceae</taxon>
        <taxon>Bacillariophycidae</taxon>
        <taxon>Bacillariales</taxon>
        <taxon>Bacillariaceae</taxon>
        <taxon>Cylindrotheca</taxon>
    </lineage>
</organism>
<dbReference type="SUPFAM" id="SSF53335">
    <property type="entry name" value="S-adenosyl-L-methionine-dependent methyltransferases"/>
    <property type="match status" value="1"/>
</dbReference>
<protein>
    <recommendedName>
        <fullName evidence="3">tRNA (adenine(58)-N(1))-methyltransferase non-catalytic subunit TRM6</fullName>
    </recommendedName>
    <alternativeName>
        <fullName evidence="6">tRNA(m1A58)-methyltransferase subunit TRM6</fullName>
    </alternativeName>
</protein>
<dbReference type="PANTHER" id="PTHR12945">
    <property type="entry name" value="TRANSLATION INITIATION FACTOR EIF3-RELATED"/>
    <property type="match status" value="1"/>
</dbReference>
<dbReference type="InterPro" id="IPR017423">
    <property type="entry name" value="TRM6"/>
</dbReference>
<reference evidence="8" key="1">
    <citation type="submission" date="2023-08" db="EMBL/GenBank/DDBJ databases">
        <authorList>
            <person name="Audoor S."/>
            <person name="Bilcke G."/>
        </authorList>
    </citation>
    <scope>NUCLEOTIDE SEQUENCE</scope>
</reference>
<evidence type="ECO:0000256" key="2">
    <source>
        <dbReference type="ARBA" id="ARBA00008320"/>
    </source>
</evidence>
<dbReference type="PANTHER" id="PTHR12945:SF0">
    <property type="entry name" value="TRNA (ADENINE(58)-N(1))-METHYLTRANSFERASE NON-CATALYTIC SUBUNIT TRM6"/>
    <property type="match status" value="1"/>
</dbReference>
<accession>A0AAD2PXY9</accession>
<comment type="caution">
    <text evidence="8">The sequence shown here is derived from an EMBL/GenBank/DDBJ whole genome shotgun (WGS) entry which is preliminary data.</text>
</comment>
<dbReference type="GO" id="GO:0005634">
    <property type="term" value="C:nucleus"/>
    <property type="evidence" value="ECO:0007669"/>
    <property type="project" value="UniProtKB-SubCell"/>
</dbReference>
<evidence type="ECO:0000256" key="1">
    <source>
        <dbReference type="ARBA" id="ARBA00004123"/>
    </source>
</evidence>
<evidence type="ECO:0000256" key="6">
    <source>
        <dbReference type="ARBA" id="ARBA00032319"/>
    </source>
</evidence>
<evidence type="ECO:0000256" key="7">
    <source>
        <dbReference type="SAM" id="MobiDB-lite"/>
    </source>
</evidence>
<dbReference type="Gene3D" id="3.40.50.150">
    <property type="entry name" value="Vaccinia Virus protein VP39"/>
    <property type="match status" value="1"/>
</dbReference>
<evidence type="ECO:0000313" key="8">
    <source>
        <dbReference type="EMBL" id="CAJ1969096.1"/>
    </source>
</evidence>
<dbReference type="AlphaFoldDB" id="A0AAD2PXY9"/>
<keyword evidence="4" id="KW-0819">tRNA processing</keyword>
<feature type="region of interest" description="Disordered" evidence="7">
    <location>
        <begin position="87"/>
        <end position="115"/>
    </location>
</feature>
<feature type="compositionally biased region" description="Basic residues" evidence="7">
    <location>
        <begin position="499"/>
        <end position="514"/>
    </location>
</feature>
<feature type="region of interest" description="Disordered" evidence="7">
    <location>
        <begin position="493"/>
        <end position="535"/>
    </location>
</feature>
<evidence type="ECO:0000256" key="3">
    <source>
        <dbReference type="ARBA" id="ARBA00021704"/>
    </source>
</evidence>
<dbReference type="Proteomes" id="UP001295423">
    <property type="component" value="Unassembled WGS sequence"/>
</dbReference>
<keyword evidence="9" id="KW-1185">Reference proteome</keyword>
<evidence type="ECO:0000313" key="9">
    <source>
        <dbReference type="Proteomes" id="UP001295423"/>
    </source>
</evidence>